<evidence type="ECO:0000256" key="1">
    <source>
        <dbReference type="ARBA" id="ARBA00004191"/>
    </source>
</evidence>
<dbReference type="InterPro" id="IPR017853">
    <property type="entry name" value="GH"/>
</dbReference>
<evidence type="ECO:0000256" key="9">
    <source>
        <dbReference type="ARBA" id="ARBA00023180"/>
    </source>
</evidence>
<evidence type="ECO:0000256" key="2">
    <source>
        <dbReference type="ARBA" id="ARBA00004236"/>
    </source>
</evidence>
<name>A0ABU5EJC6_9FLAO</name>
<dbReference type="PANTHER" id="PTHR16631:SF17">
    <property type="entry name" value="GLUCAN ENDO-1,3-BETA-GLUCOSIDASE BTGC"/>
    <property type="match status" value="1"/>
</dbReference>
<reference evidence="16 17" key="1">
    <citation type="submission" date="2023-11" db="EMBL/GenBank/DDBJ databases">
        <title>Winogradskyella pelagius sp. nov., isolated from coastal sediment.</title>
        <authorList>
            <person name="Li F."/>
        </authorList>
    </citation>
    <scope>NUCLEOTIDE SEQUENCE [LARGE SCALE GENOMIC DNA]</scope>
    <source>
        <strain evidence="16 17">KCTC 23502</strain>
    </source>
</reference>
<dbReference type="RefSeq" id="WP_320554182.1">
    <property type="nucleotide sequence ID" value="NZ_JAXDAE010000001.1"/>
</dbReference>
<keyword evidence="17" id="KW-1185">Reference proteome</keyword>
<dbReference type="EMBL" id="JAXDAE010000001">
    <property type="protein sequence ID" value="MDY2585795.1"/>
    <property type="molecule type" value="Genomic_DNA"/>
</dbReference>
<keyword evidence="5" id="KW-0964">Secreted</keyword>
<evidence type="ECO:0000256" key="7">
    <source>
        <dbReference type="ARBA" id="ARBA00022801"/>
    </source>
</evidence>
<dbReference type="SUPFAM" id="SSF51445">
    <property type="entry name" value="(Trans)glycosidases"/>
    <property type="match status" value="1"/>
</dbReference>
<evidence type="ECO:0000256" key="8">
    <source>
        <dbReference type="ARBA" id="ARBA00023136"/>
    </source>
</evidence>
<dbReference type="Proteomes" id="UP001285855">
    <property type="component" value="Unassembled WGS sequence"/>
</dbReference>
<evidence type="ECO:0000256" key="10">
    <source>
        <dbReference type="ARBA" id="ARBA00023277"/>
    </source>
</evidence>
<keyword evidence="10" id="KW-0119">Carbohydrate metabolism</keyword>
<keyword evidence="7 16" id="KW-0378">Hydrolase</keyword>
<evidence type="ECO:0000313" key="16">
    <source>
        <dbReference type="EMBL" id="MDY2585795.1"/>
    </source>
</evidence>
<evidence type="ECO:0000256" key="12">
    <source>
        <dbReference type="ARBA" id="ARBA00023326"/>
    </source>
</evidence>
<evidence type="ECO:0000256" key="14">
    <source>
        <dbReference type="ARBA" id="ARBA00042373"/>
    </source>
</evidence>
<dbReference type="Gene3D" id="3.20.20.80">
    <property type="entry name" value="Glycosidases"/>
    <property type="match status" value="1"/>
</dbReference>
<accession>A0ABU5EJC6</accession>
<evidence type="ECO:0000256" key="4">
    <source>
        <dbReference type="ARBA" id="ARBA00022512"/>
    </source>
</evidence>
<dbReference type="InterPro" id="IPR000490">
    <property type="entry name" value="Glyco_hydro_17"/>
</dbReference>
<keyword evidence="12" id="KW-0624">Polysaccharide degradation</keyword>
<evidence type="ECO:0000256" key="3">
    <source>
        <dbReference type="ARBA" id="ARBA00022475"/>
    </source>
</evidence>
<dbReference type="PROSITE" id="PS51257">
    <property type="entry name" value="PROKAR_LIPOPROTEIN"/>
    <property type="match status" value="1"/>
</dbReference>
<proteinExistence type="predicted"/>
<comment type="caution">
    <text evidence="16">The sequence shown here is derived from an EMBL/GenBank/DDBJ whole genome shotgun (WGS) entry which is preliminary data.</text>
</comment>
<protein>
    <recommendedName>
        <fullName evidence="15">Endo-1,3-beta-glucanase btgC</fullName>
    </recommendedName>
    <alternativeName>
        <fullName evidence="14">Laminarinase btgC</fullName>
    </alternativeName>
</protein>
<dbReference type="Pfam" id="PF00332">
    <property type="entry name" value="Glyco_hydro_17"/>
    <property type="match status" value="1"/>
</dbReference>
<comment type="function">
    <text evidence="13">Glucanases play a role in cell expansion during growth, in cell-cell fusion during mating, and in spore release during sporulation. This enzyme may be involved in beta-glucan degradation. Active on laminarin and lichenan.</text>
</comment>
<keyword evidence="11" id="KW-0961">Cell wall biogenesis/degradation</keyword>
<dbReference type="InterPro" id="IPR050732">
    <property type="entry name" value="Beta-glucan_modifiers"/>
</dbReference>
<evidence type="ECO:0000256" key="6">
    <source>
        <dbReference type="ARBA" id="ARBA00022729"/>
    </source>
</evidence>
<keyword evidence="8" id="KW-0472">Membrane</keyword>
<keyword evidence="3" id="KW-1003">Cell membrane</keyword>
<dbReference type="PANTHER" id="PTHR16631">
    <property type="entry name" value="GLUCAN 1,3-BETA-GLUCOSIDASE"/>
    <property type="match status" value="1"/>
</dbReference>
<evidence type="ECO:0000256" key="13">
    <source>
        <dbReference type="ARBA" id="ARBA00037649"/>
    </source>
</evidence>
<evidence type="ECO:0000313" key="17">
    <source>
        <dbReference type="Proteomes" id="UP001285855"/>
    </source>
</evidence>
<gene>
    <name evidence="16" type="ORF">SNF14_00465</name>
</gene>
<comment type="subcellular location">
    <subcellularLocation>
        <location evidence="2">Cell membrane</location>
    </subcellularLocation>
    <subcellularLocation>
        <location evidence="1">Secreted</location>
        <location evidence="1">Cell wall</location>
    </subcellularLocation>
</comment>
<evidence type="ECO:0000256" key="11">
    <source>
        <dbReference type="ARBA" id="ARBA00023316"/>
    </source>
</evidence>
<evidence type="ECO:0000256" key="15">
    <source>
        <dbReference type="ARBA" id="ARBA00043078"/>
    </source>
</evidence>
<sequence>MKIRRISVCILSIVFMISCKSEKNREQQPLTQIKKEVTAKEILGNPDYLAISYGGYRGKTRDSQPSIAELKEDLRILSAMGVKLLRTYNVQPKLPHASNVLKAISELKKEDENFEMYVMLGAWIDCLNAWTDKAPNHDVESPNNAGEIKRAVALANQYPDIVKIIAVGNEAMVKWATSYYVQPEVILKWVKHLQKLKGEGKLPKDLWITSSDDFASWGGGESRYHVDDLNELIKSVDFISMHTYPYHNTHYNPEFWGVPEAHANMPDTTKIEMAMERAIKFAQKQYDSVTNYMKSVGVNKPVHIGETGWATTSTGYYGPNGSRATDEYKQGLYYKLMRRWTNRAKISCFYFEAFNEQWKDSHNPNGSENHFGLFTIDGKAKYPIWDLVDKGIFEGLTRNGNAITKTYNGDKNALLEDVLVPPSEEDIMAKH</sequence>
<evidence type="ECO:0000256" key="5">
    <source>
        <dbReference type="ARBA" id="ARBA00022525"/>
    </source>
</evidence>
<keyword evidence="4" id="KW-0134">Cell wall</keyword>
<organism evidence="16 17">
    <name type="scientific">Winogradskyella aquimaris</name>
    <dbReference type="NCBI Taxonomy" id="864074"/>
    <lineage>
        <taxon>Bacteria</taxon>
        <taxon>Pseudomonadati</taxon>
        <taxon>Bacteroidota</taxon>
        <taxon>Flavobacteriia</taxon>
        <taxon>Flavobacteriales</taxon>
        <taxon>Flavobacteriaceae</taxon>
        <taxon>Winogradskyella</taxon>
    </lineage>
</organism>
<keyword evidence="9" id="KW-0325">Glycoprotein</keyword>
<keyword evidence="6" id="KW-0732">Signal</keyword>
<dbReference type="GO" id="GO:0016787">
    <property type="term" value="F:hydrolase activity"/>
    <property type="evidence" value="ECO:0007669"/>
    <property type="project" value="UniProtKB-KW"/>
</dbReference>